<proteinExistence type="predicted"/>
<geneLocation type="plasmid" evidence="1">
    <name>pKF715B</name>
</geneLocation>
<reference evidence="1 5" key="1">
    <citation type="submission" date="2015-11" db="EMBL/GenBank/DDBJ databases">
        <title>Complete genome sequencing of a biphenyl-degrading bacterium, Pseudomonas putida KF715 (=NBRC110667).</title>
        <authorList>
            <person name="Suenaga H."/>
            <person name="Fujihara N."/>
            <person name="Watanabe T."/>
            <person name="Hirose J."/>
            <person name="Kimura N."/>
            <person name="Yamazoe A."/>
            <person name="Hosoyama A."/>
            <person name="Shimodaira J."/>
            <person name="Furukawa K."/>
        </authorList>
    </citation>
    <scope>NUCLEOTIDE SEQUENCE [LARGE SCALE GENOMIC DNA]</scope>
    <source>
        <strain evidence="1 5">KF715</strain>
        <plasmid evidence="1">pKF715B</plasmid>
        <plasmid evidence="5">Plasmid pkf715b dna</plasmid>
    </source>
</reference>
<evidence type="ECO:0000313" key="4">
    <source>
        <dbReference type="EMBL" id="QCI13098.1"/>
    </source>
</evidence>
<dbReference type="Proteomes" id="UP000237378">
    <property type="component" value="Unassembled WGS sequence"/>
</dbReference>
<dbReference type="OrthoDB" id="7021854at2"/>
<geneLocation type="plasmid" evidence="5">
    <name>pkf715b dna</name>
</geneLocation>
<evidence type="ECO:0000313" key="3">
    <source>
        <dbReference type="EMBL" id="POF99790.1"/>
    </source>
</evidence>
<reference evidence="7" key="5">
    <citation type="submission" date="2019-04" db="EMBL/GenBank/DDBJ databases">
        <title>Genome sequence of Pseudomonas putida 1290, an auxin catabolizing strain.</title>
        <authorList>
            <person name="Laird T.S."/>
            <person name="Leveau J.H.J."/>
        </authorList>
    </citation>
    <scope>NUCLEOTIDE SEQUENCE [LARGE SCALE GENOMIC DNA]</scope>
    <source>
        <strain evidence="7">1290</strain>
    </source>
</reference>
<keyword evidence="1" id="KW-0614">Plasmid</keyword>
<dbReference type="AlphaFoldDB" id="A0A1L7NP78"/>
<protein>
    <submittedName>
        <fullName evidence="1">Uncharacterized protein</fullName>
    </submittedName>
</protein>
<dbReference type="Proteomes" id="UP000542695">
    <property type="component" value="Unassembled WGS sequence"/>
</dbReference>
<evidence type="ECO:0000313" key="6">
    <source>
        <dbReference type="Proteomes" id="UP000237378"/>
    </source>
</evidence>
<dbReference type="EMBL" id="MING01000087">
    <property type="protein sequence ID" value="POF99790.1"/>
    <property type="molecule type" value="Genomic_DNA"/>
</dbReference>
<reference evidence="4" key="4">
    <citation type="submission" date="2019-04" db="EMBL/GenBank/DDBJ databases">
        <title>Genome Sequence of Pseudomonas putida 1290, an Auxin Catabolizing Strain.</title>
        <authorList>
            <person name="Laird T.S."/>
            <person name="Leveau J.H.J."/>
        </authorList>
    </citation>
    <scope>NUCLEOTIDE SEQUENCE [LARGE SCALE GENOMIC DNA]</scope>
    <source>
        <strain evidence="4">1290</strain>
    </source>
</reference>
<sequence>MILTNERRKDAEDVGVLLHAIFSHAEANAEHLDRTLVAVGYATLLKLAESAAEQVAFLHDDSVEEWDGAIWYERLADVGSDSLAAGLFASDHPDVRAVVVKWLLSFGPVEFSHAGKRWSFDADELAEWEGEEEGFHFRAYHELAEPTIEAVSRFIDRL</sequence>
<organism evidence="1 5">
    <name type="scientific">Pseudomonas putida</name>
    <name type="common">Arthrobacter siderocapsulatus</name>
    <dbReference type="NCBI Taxonomy" id="303"/>
    <lineage>
        <taxon>Bacteria</taxon>
        <taxon>Pseudomonadati</taxon>
        <taxon>Pseudomonadota</taxon>
        <taxon>Gammaproteobacteria</taxon>
        <taxon>Pseudomonadales</taxon>
        <taxon>Pseudomonadaceae</taxon>
        <taxon>Pseudomonas</taxon>
    </lineage>
</organism>
<accession>A0A1L7NP78</accession>
<dbReference type="Proteomes" id="UP000218731">
    <property type="component" value="Plasmid pKF715B"/>
</dbReference>
<evidence type="ECO:0000313" key="2">
    <source>
        <dbReference type="EMBL" id="NWC82143.1"/>
    </source>
</evidence>
<reference evidence="2 8" key="6">
    <citation type="submission" date="2020-04" db="EMBL/GenBank/DDBJ databases">
        <title>Molecular characterization of pseudomonads from Agaricus bisporus reveal novel blotch 2 pathogens in Western Europe.</title>
        <authorList>
            <person name="Taparia T."/>
            <person name="Krijger M."/>
            <person name="Haynes E."/>
            <person name="Elpinstone J.G."/>
            <person name="Noble R."/>
            <person name="Van Der Wolf J."/>
        </authorList>
    </citation>
    <scope>NUCLEOTIDE SEQUENCE [LARGE SCALE GENOMIC DNA]</scope>
    <source>
        <strain evidence="2 8">P7765</strain>
    </source>
</reference>
<dbReference type="RefSeq" id="WP_004575532.1">
    <property type="nucleotide sequence ID" value="NZ_AP015031.1"/>
</dbReference>
<evidence type="ECO:0000313" key="8">
    <source>
        <dbReference type="Proteomes" id="UP000542695"/>
    </source>
</evidence>
<reference evidence="3 6" key="2">
    <citation type="submission" date="2016-08" db="EMBL/GenBank/DDBJ databases">
        <authorList>
            <person name="Seilhamer J.J."/>
        </authorList>
    </citation>
    <scope>NUCLEOTIDE SEQUENCE [LARGE SCALE GENOMIC DNA]</scope>
    <source>
        <strain evidence="3 6">KH-18-2</strain>
    </source>
</reference>
<name>A0A1L7NP78_PSEPU</name>
<evidence type="ECO:0000313" key="7">
    <source>
        <dbReference type="Proteomes" id="UP000298551"/>
    </source>
</evidence>
<gene>
    <name evidence="3" type="ORF">BGP82_28580</name>
    <name evidence="4" type="ORF">E6B08_17730</name>
    <name evidence="2" type="ORF">HX798_17885</name>
    <name evidence="1" type="ORF">KF715C_pB1260</name>
</gene>
<reference evidence="3 6" key="3">
    <citation type="submission" date="2018-03" db="EMBL/GenBank/DDBJ databases">
        <title>Draft genome of Pseudomonas putida strain KH-18-2.</title>
        <authorList>
            <person name="Yoshizawa S."/>
            <person name="Khan N.H."/>
            <person name="Nishimura M."/>
            <person name="Chiura H.X."/>
            <person name="Ogura Y."/>
            <person name="Hayashi T."/>
            <person name="Kogure K."/>
        </authorList>
    </citation>
    <scope>NUCLEOTIDE SEQUENCE [LARGE SCALE GENOMIC DNA]</scope>
    <source>
        <strain evidence="3 6">KH-18-2</strain>
    </source>
</reference>
<evidence type="ECO:0000313" key="1">
    <source>
        <dbReference type="EMBL" id="BAW27232.1"/>
    </source>
</evidence>
<dbReference type="EMBL" id="CP039371">
    <property type="protein sequence ID" value="QCI13098.1"/>
    <property type="molecule type" value="Genomic_DNA"/>
</dbReference>
<dbReference type="EMBL" id="AP015031">
    <property type="protein sequence ID" value="BAW27232.1"/>
    <property type="molecule type" value="Genomic_DNA"/>
</dbReference>
<dbReference type="Proteomes" id="UP000298551">
    <property type="component" value="Chromosome"/>
</dbReference>
<evidence type="ECO:0000313" key="5">
    <source>
        <dbReference type="Proteomes" id="UP000218731"/>
    </source>
</evidence>
<dbReference type="EMBL" id="JACARV010000053">
    <property type="protein sequence ID" value="NWC82143.1"/>
    <property type="molecule type" value="Genomic_DNA"/>
</dbReference>